<dbReference type="GO" id="GO:0005319">
    <property type="term" value="F:lipid transporter activity"/>
    <property type="evidence" value="ECO:0007669"/>
    <property type="project" value="TreeGrafter"/>
</dbReference>
<evidence type="ECO:0000256" key="3">
    <source>
        <dbReference type="ARBA" id="ARBA00011559"/>
    </source>
</evidence>
<dbReference type="AlphaFoldDB" id="A0A8C5MRM4"/>
<evidence type="ECO:0000313" key="12">
    <source>
        <dbReference type="Ensembl" id="ENSLLEP00000017942.1"/>
    </source>
</evidence>
<dbReference type="GeneTree" id="ENSGT00390000001026"/>
<protein>
    <recommendedName>
        <fullName evidence="4">Apolipoprotein M</fullName>
    </recommendedName>
</protein>
<gene>
    <name evidence="12" type="primary">APOM</name>
</gene>
<dbReference type="GO" id="GO:0034362">
    <property type="term" value="C:low-density lipoprotein particle"/>
    <property type="evidence" value="ECO:0007669"/>
    <property type="project" value="TreeGrafter"/>
</dbReference>
<reference evidence="12" key="1">
    <citation type="submission" date="2025-08" db="UniProtKB">
        <authorList>
            <consortium name="Ensembl"/>
        </authorList>
    </citation>
    <scope>IDENTIFICATION</scope>
</reference>
<sequence length="195" mass="22432">MIVTTWRCILYVYGLLVDLLVVCDINHRLSASSINRTEFPSQYMGRWYFLAAAAPADSQALETFKPMDNTAFWVQESTENEKLVFRANVRVKDGSCVPRKWIYLLSGDSTELRTEGHPDRVTELFSSKCTQCVILKETENSISRLLLYSRSPQLEREFVEDFKEKAFCEGYKETLEIPQKLGNKVSTGVRSPMEH</sequence>
<keyword evidence="10" id="KW-1015">Disulfide bond</keyword>
<dbReference type="GO" id="GO:0034380">
    <property type="term" value="P:high-density lipoprotein particle assembly"/>
    <property type="evidence" value="ECO:0007669"/>
    <property type="project" value="TreeGrafter"/>
</dbReference>
<evidence type="ECO:0000313" key="13">
    <source>
        <dbReference type="Proteomes" id="UP000694569"/>
    </source>
</evidence>
<dbReference type="Pfam" id="PF11032">
    <property type="entry name" value="ApoM"/>
    <property type="match status" value="1"/>
</dbReference>
<evidence type="ECO:0000256" key="1">
    <source>
        <dbReference type="ARBA" id="ARBA00004613"/>
    </source>
</evidence>
<organism evidence="12 13">
    <name type="scientific">Leptobrachium leishanense</name>
    <name type="common">Leishan spiny toad</name>
    <dbReference type="NCBI Taxonomy" id="445787"/>
    <lineage>
        <taxon>Eukaryota</taxon>
        <taxon>Metazoa</taxon>
        <taxon>Chordata</taxon>
        <taxon>Craniata</taxon>
        <taxon>Vertebrata</taxon>
        <taxon>Euteleostomi</taxon>
        <taxon>Amphibia</taxon>
        <taxon>Batrachia</taxon>
        <taxon>Anura</taxon>
        <taxon>Pelobatoidea</taxon>
        <taxon>Megophryidae</taxon>
        <taxon>Leptobrachium</taxon>
    </lineage>
</organism>
<evidence type="ECO:0000256" key="2">
    <source>
        <dbReference type="ARBA" id="ARBA00007071"/>
    </source>
</evidence>
<comment type="subcellular location">
    <subcellularLocation>
        <location evidence="1">Secreted</location>
    </subcellularLocation>
</comment>
<dbReference type="PANTHER" id="PTHR32028">
    <property type="entry name" value="APOLIPOPROTEIN M"/>
    <property type="match status" value="1"/>
</dbReference>
<evidence type="ECO:0000256" key="6">
    <source>
        <dbReference type="ARBA" id="ARBA00022525"/>
    </source>
</evidence>
<comment type="function">
    <text evidence="11">Probably involved in lipid transport. Can bind sphingosine-1-phosphate, myristic acid, palmitic acid and stearic acid, retinol, all-trans-retinoic acid and 9-cis-retinoic acid.</text>
</comment>
<accession>A0A8C5MRM4</accession>
<dbReference type="GO" id="GO:0034384">
    <property type="term" value="P:high-density lipoprotein particle clearance"/>
    <property type="evidence" value="ECO:0007669"/>
    <property type="project" value="TreeGrafter"/>
</dbReference>
<keyword evidence="6" id="KW-0964">Secreted</keyword>
<comment type="subunit">
    <text evidence="3">Interacts with LRP2; LRP2 mediates APOM renal uptake and subsequent lysosomal degradation.</text>
</comment>
<evidence type="ECO:0000256" key="7">
    <source>
        <dbReference type="ARBA" id="ARBA00022729"/>
    </source>
</evidence>
<dbReference type="GO" id="GO:0034364">
    <property type="term" value="C:high-density lipoprotein particle"/>
    <property type="evidence" value="ECO:0007669"/>
    <property type="project" value="UniProtKB-KW"/>
</dbReference>
<keyword evidence="5" id="KW-0813">Transport</keyword>
<dbReference type="Ensembl" id="ENSLLET00000018647.1">
    <property type="protein sequence ID" value="ENSLLEP00000017942.1"/>
    <property type="gene ID" value="ENSLLEG00000011393.1"/>
</dbReference>
<evidence type="ECO:0000256" key="11">
    <source>
        <dbReference type="ARBA" id="ARBA00025553"/>
    </source>
</evidence>
<evidence type="ECO:0000256" key="8">
    <source>
        <dbReference type="ARBA" id="ARBA00022850"/>
    </source>
</evidence>
<comment type="similarity">
    <text evidence="2">Belongs to the calycin superfamily. Lipocalin family. Highly divergent.</text>
</comment>
<dbReference type="OrthoDB" id="9944312at2759"/>
<dbReference type="GO" id="GO:0034361">
    <property type="term" value="C:very-low-density lipoprotein particle"/>
    <property type="evidence" value="ECO:0007669"/>
    <property type="project" value="TreeGrafter"/>
</dbReference>
<dbReference type="GO" id="GO:0005543">
    <property type="term" value="F:phospholipid binding"/>
    <property type="evidence" value="ECO:0007669"/>
    <property type="project" value="TreeGrafter"/>
</dbReference>
<dbReference type="Gene3D" id="2.40.128.20">
    <property type="match status" value="1"/>
</dbReference>
<evidence type="ECO:0000256" key="5">
    <source>
        <dbReference type="ARBA" id="ARBA00022448"/>
    </source>
</evidence>
<dbReference type="Proteomes" id="UP000694569">
    <property type="component" value="Unplaced"/>
</dbReference>
<dbReference type="GO" id="GO:0034375">
    <property type="term" value="P:high-density lipoprotein particle remodeling"/>
    <property type="evidence" value="ECO:0007669"/>
    <property type="project" value="TreeGrafter"/>
</dbReference>
<dbReference type="InterPro" id="IPR012674">
    <property type="entry name" value="Calycin"/>
</dbReference>
<keyword evidence="8" id="KW-0345">HDL</keyword>
<evidence type="ECO:0000256" key="4">
    <source>
        <dbReference type="ARBA" id="ARBA00019937"/>
    </source>
</evidence>
<dbReference type="GO" id="GO:0033344">
    <property type="term" value="P:cholesterol efflux"/>
    <property type="evidence" value="ECO:0007669"/>
    <property type="project" value="TreeGrafter"/>
</dbReference>
<dbReference type="InterPro" id="IPR022734">
    <property type="entry name" value="ApoM"/>
</dbReference>
<proteinExistence type="inferred from homology"/>
<reference evidence="12" key="2">
    <citation type="submission" date="2025-09" db="UniProtKB">
        <authorList>
            <consortium name="Ensembl"/>
        </authorList>
    </citation>
    <scope>IDENTIFICATION</scope>
</reference>
<evidence type="ECO:0000256" key="9">
    <source>
        <dbReference type="ARBA" id="ARBA00023055"/>
    </source>
</evidence>
<keyword evidence="9" id="KW-0445">Lipid transport</keyword>
<name>A0A8C5MRM4_9ANUR</name>
<dbReference type="SUPFAM" id="SSF50814">
    <property type="entry name" value="Lipocalins"/>
    <property type="match status" value="1"/>
</dbReference>
<evidence type="ECO:0000256" key="10">
    <source>
        <dbReference type="ARBA" id="ARBA00023157"/>
    </source>
</evidence>
<keyword evidence="13" id="KW-1185">Reference proteome</keyword>
<keyword evidence="7" id="KW-0732">Signal</keyword>
<dbReference type="PANTHER" id="PTHR32028:SF1">
    <property type="entry name" value="APOLIPOPROTEIN M"/>
    <property type="match status" value="1"/>
</dbReference>